<dbReference type="Proteomes" id="UP000233293">
    <property type="component" value="Unassembled WGS sequence"/>
</dbReference>
<dbReference type="GO" id="GO:0005198">
    <property type="term" value="F:structural molecule activity"/>
    <property type="evidence" value="ECO:0007669"/>
    <property type="project" value="InterPro"/>
</dbReference>
<feature type="region of interest" description="Disordered" evidence="7">
    <location>
        <begin position="314"/>
        <end position="336"/>
    </location>
</feature>
<accession>A0A2N3Q018</accession>
<feature type="domain" description="Flagellar hook-associated protein FlgK helical" evidence="10">
    <location>
        <begin position="104"/>
        <end position="320"/>
    </location>
</feature>
<dbReference type="Pfam" id="PF06429">
    <property type="entry name" value="Flg_bbr_C"/>
    <property type="match status" value="1"/>
</dbReference>
<dbReference type="GO" id="GO:0009424">
    <property type="term" value="C:bacterial-type flagellum hook"/>
    <property type="evidence" value="ECO:0007669"/>
    <property type="project" value="InterPro"/>
</dbReference>
<dbReference type="Pfam" id="PF00460">
    <property type="entry name" value="Flg_bb_rod"/>
    <property type="match status" value="1"/>
</dbReference>
<dbReference type="PANTHER" id="PTHR30033">
    <property type="entry name" value="FLAGELLAR HOOK-ASSOCIATED PROTEIN 1"/>
    <property type="match status" value="1"/>
</dbReference>
<feature type="domain" description="Flagellar basal-body/hook protein C-terminal" evidence="9">
    <location>
        <begin position="663"/>
        <end position="701"/>
    </location>
</feature>
<dbReference type="InterPro" id="IPR010930">
    <property type="entry name" value="Flg_bb/hook_C_dom"/>
</dbReference>
<evidence type="ECO:0000256" key="2">
    <source>
        <dbReference type="ARBA" id="ARBA00004613"/>
    </source>
</evidence>
<sequence>MAGLNVALSTAVSSLLLLEKQMSVTSNNISNANTTGYSKESVQVASSVTGGVGTGVTDLGTVSDVDKFLQNSVLSANTESSQASAYSSLYQDLQNALGQVTSNETGGNDISSQLGTLETALSTLSTTPSNTAQLTNVVQDLDNLTSNLRSVSSKIQQLRTSADSQISQTVDDANTQLDTINGLNNQIISAENQGQSTAALSDLRMNALKSLSSDLDVNYYVKSDGGMEVFTTSGQQLITGGSVSKLSHTSVPVSANTTYASGGINGIMVGGTDITSEISSGKLAGLIQQRDTELPNAQNALDTLSQSLSSTLNSITSQGTANPAPSTLTSATGTSFASTDKVAPSSNLTVRVAMVDSSGQVQNFQDVDLSGAATVADIVSDINTAFGSPTPPVASLNGSGQLVLSSTTSGQGIAVSTVSGSLASVSTLTDGTTTTGTSTNFGSFFHLNDVITGGSSATSISVNSSLLKNADLFPSATLNTGSTTYPYSGIGASDGSIATSLENALLASNNFTANTAVGTTAESSTTTPLGLSGSFSIDGGTSRVGVTVTSTMTLSDIAEAINTAATSAGATGVTASVVGNGNYQLQITTGGSTLTFGNISGNVISSLGLSSSPSGYLGTTSSTFSGYAASIISDVAARASNASTAATSSQTTLSTMTNNLSAQSGVNTDEEMAKLTELQNAYASSAKVVSTVQTMFNALLQAVNG</sequence>
<evidence type="ECO:0000259" key="10">
    <source>
        <dbReference type="Pfam" id="PF22638"/>
    </source>
</evidence>
<dbReference type="SUPFAM" id="SSF64518">
    <property type="entry name" value="Phase 1 flagellin"/>
    <property type="match status" value="1"/>
</dbReference>
<dbReference type="EMBL" id="PIUM01000002">
    <property type="protein sequence ID" value="PKU26007.1"/>
    <property type="molecule type" value="Genomic_DNA"/>
</dbReference>
<feature type="domain" description="Flagellar basal body rod protein N-terminal" evidence="8">
    <location>
        <begin position="8"/>
        <end position="37"/>
    </location>
</feature>
<gene>
    <name evidence="11" type="primary">flgK</name>
    <name evidence="11" type="ORF">CWS72_02360</name>
</gene>
<evidence type="ECO:0000313" key="11">
    <source>
        <dbReference type="EMBL" id="PKU26007.1"/>
    </source>
</evidence>
<proteinExistence type="inferred from homology"/>
<dbReference type="PANTHER" id="PTHR30033:SF1">
    <property type="entry name" value="FLAGELLAR HOOK-ASSOCIATED PROTEIN 1"/>
    <property type="match status" value="1"/>
</dbReference>
<evidence type="ECO:0000256" key="7">
    <source>
        <dbReference type="SAM" id="MobiDB-lite"/>
    </source>
</evidence>
<evidence type="ECO:0000259" key="8">
    <source>
        <dbReference type="Pfam" id="PF00460"/>
    </source>
</evidence>
<dbReference type="GO" id="GO:0009425">
    <property type="term" value="C:bacterial-type flagellum basal body"/>
    <property type="evidence" value="ECO:0007669"/>
    <property type="project" value="UniProtKB-SubCell"/>
</dbReference>
<protein>
    <recommendedName>
        <fullName evidence="4">Flagellar hook-associated protein 1</fullName>
    </recommendedName>
</protein>
<comment type="subcellular location">
    <subcellularLocation>
        <location evidence="1">Bacterial flagellum basal body</location>
    </subcellularLocation>
    <subcellularLocation>
        <location evidence="2">Secreted</location>
    </subcellularLocation>
</comment>
<dbReference type="RefSeq" id="WP_101248969.1">
    <property type="nucleotide sequence ID" value="NZ_PIUM01000002.1"/>
</dbReference>
<dbReference type="AlphaFoldDB" id="A0A2N3Q018"/>
<keyword evidence="12" id="KW-1185">Reference proteome</keyword>
<keyword evidence="11" id="KW-0969">Cilium</keyword>
<dbReference type="GO" id="GO:0005576">
    <property type="term" value="C:extracellular region"/>
    <property type="evidence" value="ECO:0007669"/>
    <property type="project" value="UniProtKB-SubCell"/>
</dbReference>
<dbReference type="Pfam" id="PF07196">
    <property type="entry name" value="Flagellin_IN"/>
    <property type="match status" value="1"/>
</dbReference>
<comment type="caution">
    <text evidence="11">The sequence shown here is derived from an EMBL/GenBank/DDBJ whole genome shotgun (WGS) entry which is preliminary data.</text>
</comment>
<dbReference type="NCBIfam" id="TIGR02492">
    <property type="entry name" value="flgK_ends"/>
    <property type="match status" value="1"/>
</dbReference>
<keyword evidence="11" id="KW-0966">Cell projection</keyword>
<feature type="compositionally biased region" description="Polar residues" evidence="7">
    <location>
        <begin position="318"/>
        <end position="336"/>
    </location>
</feature>
<dbReference type="GO" id="GO:0044780">
    <property type="term" value="P:bacterial-type flagellum assembly"/>
    <property type="evidence" value="ECO:0007669"/>
    <property type="project" value="InterPro"/>
</dbReference>
<evidence type="ECO:0000259" key="9">
    <source>
        <dbReference type="Pfam" id="PF06429"/>
    </source>
</evidence>
<reference evidence="12" key="1">
    <citation type="submission" date="2017-12" db="EMBL/GenBank/DDBJ databases">
        <title>Draft genome sequence of Telmatospirillum siberiense 26-4b1T, an acidotolerant peatland alphaproteobacterium potentially involved in sulfur cycling.</title>
        <authorList>
            <person name="Hausmann B."/>
            <person name="Pjevac P."/>
            <person name="Schreck K."/>
            <person name="Herbold C.W."/>
            <person name="Daims H."/>
            <person name="Wagner M."/>
            <person name="Pester M."/>
            <person name="Loy A."/>
        </authorList>
    </citation>
    <scope>NUCLEOTIDE SEQUENCE [LARGE SCALE GENOMIC DNA]</scope>
    <source>
        <strain evidence="12">26-4b1</strain>
    </source>
</reference>
<keyword evidence="6" id="KW-0975">Bacterial flagellum</keyword>
<evidence type="ECO:0000313" key="12">
    <source>
        <dbReference type="Proteomes" id="UP000233293"/>
    </source>
</evidence>
<keyword evidence="5" id="KW-0964">Secreted</keyword>
<evidence type="ECO:0000256" key="6">
    <source>
        <dbReference type="ARBA" id="ARBA00023143"/>
    </source>
</evidence>
<evidence type="ECO:0000256" key="4">
    <source>
        <dbReference type="ARBA" id="ARBA00016244"/>
    </source>
</evidence>
<name>A0A2N3Q018_9PROT</name>
<evidence type="ECO:0000256" key="1">
    <source>
        <dbReference type="ARBA" id="ARBA00004117"/>
    </source>
</evidence>
<evidence type="ECO:0000256" key="3">
    <source>
        <dbReference type="ARBA" id="ARBA00009677"/>
    </source>
</evidence>
<dbReference type="Pfam" id="PF22638">
    <property type="entry name" value="FlgK_D1"/>
    <property type="match status" value="1"/>
</dbReference>
<organism evidence="11 12">
    <name type="scientific">Telmatospirillum siberiense</name>
    <dbReference type="NCBI Taxonomy" id="382514"/>
    <lineage>
        <taxon>Bacteria</taxon>
        <taxon>Pseudomonadati</taxon>
        <taxon>Pseudomonadota</taxon>
        <taxon>Alphaproteobacteria</taxon>
        <taxon>Rhodospirillales</taxon>
        <taxon>Rhodospirillaceae</taxon>
        <taxon>Telmatospirillum</taxon>
    </lineage>
</organism>
<evidence type="ECO:0000256" key="5">
    <source>
        <dbReference type="ARBA" id="ARBA00022525"/>
    </source>
</evidence>
<dbReference type="InterPro" id="IPR002371">
    <property type="entry name" value="FlgK"/>
</dbReference>
<dbReference type="InterPro" id="IPR053927">
    <property type="entry name" value="FlgK_helical"/>
</dbReference>
<dbReference type="OrthoDB" id="7181295at2"/>
<dbReference type="InterPro" id="IPR001444">
    <property type="entry name" value="Flag_bb_rod_N"/>
</dbReference>
<keyword evidence="11" id="KW-0282">Flagellum</keyword>
<dbReference type="InterPro" id="IPR010810">
    <property type="entry name" value="Flagellin_hook_IN_motif"/>
</dbReference>
<comment type="similarity">
    <text evidence="3">Belongs to the flagella basal body rod proteins family.</text>
</comment>